<comment type="subcellular location">
    <subcellularLocation>
        <location evidence="1">Membrane</location>
        <topology evidence="1">Multi-pass membrane protein</topology>
    </subcellularLocation>
</comment>
<dbReference type="STRING" id="568069.A0A1J1IIP1"/>
<accession>A0A1J1IIP1</accession>
<keyword evidence="2 5" id="KW-0812">Transmembrane</keyword>
<proteinExistence type="predicted"/>
<feature type="transmembrane region" description="Helical" evidence="5">
    <location>
        <begin position="24"/>
        <end position="44"/>
    </location>
</feature>
<keyword evidence="4 5" id="KW-0472">Membrane</keyword>
<dbReference type="InterPro" id="IPR004031">
    <property type="entry name" value="PMP22/EMP/MP20/Claudin"/>
</dbReference>
<dbReference type="EMBL" id="CVRI01000048">
    <property type="protein sequence ID" value="CRK98934.1"/>
    <property type="molecule type" value="Genomic_DNA"/>
</dbReference>
<dbReference type="PANTHER" id="PTHR21284">
    <property type="entry name" value="EG:80H7.2 PROTEIN"/>
    <property type="match status" value="1"/>
</dbReference>
<feature type="transmembrane region" description="Helical" evidence="5">
    <location>
        <begin position="151"/>
        <end position="177"/>
    </location>
</feature>
<evidence type="ECO:0000256" key="5">
    <source>
        <dbReference type="SAM" id="Phobius"/>
    </source>
</evidence>
<sequence>MLQNSDLLSPGRVKNLEDMKRRTLAGNCGVAVFAIAFFCIVVAFSTPSWLVSDYRITGAKLDQLGLWVHCFRSLPDVNDDYQRRFFVGCRWVYDPFTTGYDGIRGFLIPIFMIFTQFFMTFSFIGIFISLILVLLYFLCGGPDQKHFLITLKVTAYIILGAGACAGIGVIIFAIFGNRDKWMPGHANNWFGWSFILACIGACAAGVAASLFFTEHHVQERRVRRFKESQMRFELEHETKT</sequence>
<organism evidence="6 7">
    <name type="scientific">Clunio marinus</name>
    <dbReference type="NCBI Taxonomy" id="568069"/>
    <lineage>
        <taxon>Eukaryota</taxon>
        <taxon>Metazoa</taxon>
        <taxon>Ecdysozoa</taxon>
        <taxon>Arthropoda</taxon>
        <taxon>Hexapoda</taxon>
        <taxon>Insecta</taxon>
        <taxon>Pterygota</taxon>
        <taxon>Neoptera</taxon>
        <taxon>Endopterygota</taxon>
        <taxon>Diptera</taxon>
        <taxon>Nematocera</taxon>
        <taxon>Chironomoidea</taxon>
        <taxon>Chironomidae</taxon>
        <taxon>Clunio</taxon>
    </lineage>
</organism>
<name>A0A1J1IIP1_9DIPT</name>
<evidence type="ECO:0000313" key="6">
    <source>
        <dbReference type="EMBL" id="CRK98934.1"/>
    </source>
</evidence>
<evidence type="ECO:0000256" key="3">
    <source>
        <dbReference type="ARBA" id="ARBA00022989"/>
    </source>
</evidence>
<keyword evidence="7" id="KW-1185">Reference proteome</keyword>
<dbReference type="GO" id="GO:0016020">
    <property type="term" value="C:membrane"/>
    <property type="evidence" value="ECO:0007669"/>
    <property type="project" value="UniProtKB-SubCell"/>
</dbReference>
<protein>
    <submittedName>
        <fullName evidence="6">CLUMA_CG012188, isoform A</fullName>
    </submittedName>
</protein>
<keyword evidence="3 5" id="KW-1133">Transmembrane helix</keyword>
<reference evidence="6 7" key="1">
    <citation type="submission" date="2015-04" db="EMBL/GenBank/DDBJ databases">
        <authorList>
            <person name="Syromyatnikov M.Y."/>
            <person name="Popov V.N."/>
        </authorList>
    </citation>
    <scope>NUCLEOTIDE SEQUENCE [LARGE SCALE GENOMIC DNA]</scope>
</reference>
<dbReference type="OrthoDB" id="8183827at2759"/>
<dbReference type="GO" id="GO:0005918">
    <property type="term" value="C:septate junction"/>
    <property type="evidence" value="ECO:0007669"/>
    <property type="project" value="TreeGrafter"/>
</dbReference>
<dbReference type="PANTHER" id="PTHR21284:SF6">
    <property type="entry name" value="SINUOUS"/>
    <property type="match status" value="1"/>
</dbReference>
<dbReference type="Proteomes" id="UP000183832">
    <property type="component" value="Unassembled WGS sequence"/>
</dbReference>
<feature type="transmembrane region" description="Helical" evidence="5">
    <location>
        <begin position="189"/>
        <end position="213"/>
    </location>
</feature>
<evidence type="ECO:0000313" key="7">
    <source>
        <dbReference type="Proteomes" id="UP000183832"/>
    </source>
</evidence>
<dbReference type="Gene3D" id="1.20.140.150">
    <property type="match status" value="1"/>
</dbReference>
<dbReference type="GO" id="GO:0019991">
    <property type="term" value="P:septate junction assembly"/>
    <property type="evidence" value="ECO:0007669"/>
    <property type="project" value="TreeGrafter"/>
</dbReference>
<evidence type="ECO:0000256" key="2">
    <source>
        <dbReference type="ARBA" id="ARBA00022692"/>
    </source>
</evidence>
<dbReference type="AlphaFoldDB" id="A0A1J1IIP1"/>
<gene>
    <name evidence="6" type="ORF">CLUMA_CG012188</name>
</gene>
<evidence type="ECO:0000256" key="1">
    <source>
        <dbReference type="ARBA" id="ARBA00004141"/>
    </source>
</evidence>
<evidence type="ECO:0000256" key="4">
    <source>
        <dbReference type="ARBA" id="ARBA00023136"/>
    </source>
</evidence>
<feature type="transmembrane region" description="Helical" evidence="5">
    <location>
        <begin position="106"/>
        <end position="139"/>
    </location>
</feature>
<dbReference type="GO" id="GO:0035151">
    <property type="term" value="P:regulation of tube size, open tracheal system"/>
    <property type="evidence" value="ECO:0007669"/>
    <property type="project" value="TreeGrafter"/>
</dbReference>
<dbReference type="Pfam" id="PF13903">
    <property type="entry name" value="Claudin_2"/>
    <property type="match status" value="1"/>
</dbReference>